<dbReference type="FunFam" id="3.40.50.12160:FF:000003">
    <property type="entry name" value="CDK5 regulatory subunit-associated protein 1"/>
    <property type="match status" value="1"/>
</dbReference>
<keyword evidence="7 12" id="KW-0411">Iron-sulfur</keyword>
<dbReference type="SMART" id="SM00729">
    <property type="entry name" value="Elp3"/>
    <property type="match status" value="1"/>
</dbReference>
<feature type="binding site" evidence="12">
    <location>
        <position position="173"/>
    </location>
    <ligand>
        <name>[4Fe-4S] cluster</name>
        <dbReference type="ChEBI" id="CHEBI:49883"/>
        <label>2</label>
        <note>4Fe-4S-S-AdoMet</note>
    </ligand>
</feature>
<dbReference type="SFLD" id="SFLDG01082">
    <property type="entry name" value="B12-binding_domain_containing"/>
    <property type="match status" value="1"/>
</dbReference>
<gene>
    <name evidence="12" type="primary">miaB</name>
</gene>
<dbReference type="NCBIfam" id="TIGR00089">
    <property type="entry name" value="MiaB/RimO family radical SAM methylthiotransferase"/>
    <property type="match status" value="1"/>
</dbReference>
<evidence type="ECO:0000313" key="16">
    <source>
        <dbReference type="EMBL" id="AHF24428.1"/>
    </source>
</evidence>
<evidence type="ECO:0000256" key="6">
    <source>
        <dbReference type="ARBA" id="ARBA00023004"/>
    </source>
</evidence>
<evidence type="ECO:0000256" key="10">
    <source>
        <dbReference type="ARBA" id="ARBA00080698"/>
    </source>
</evidence>
<dbReference type="GO" id="GO:0035597">
    <property type="term" value="F:tRNA-2-methylthio-N(6)-dimethylallyladenosine(37) synthase activity"/>
    <property type="evidence" value="ECO:0007669"/>
    <property type="project" value="UniProtKB-EC"/>
</dbReference>
<dbReference type="InterPro" id="IPR038135">
    <property type="entry name" value="Methylthiotransferase_N_sf"/>
</dbReference>
<feature type="binding site" evidence="12">
    <location>
        <position position="28"/>
    </location>
    <ligand>
        <name>[4Fe-4S] cluster</name>
        <dbReference type="ChEBI" id="CHEBI:49883"/>
        <label>1</label>
    </ligand>
</feature>
<dbReference type="GO" id="GO:0005829">
    <property type="term" value="C:cytosol"/>
    <property type="evidence" value="ECO:0007669"/>
    <property type="project" value="TreeGrafter"/>
</dbReference>
<dbReference type="SUPFAM" id="SSF102114">
    <property type="entry name" value="Radical SAM enzymes"/>
    <property type="match status" value="1"/>
</dbReference>
<evidence type="ECO:0000256" key="7">
    <source>
        <dbReference type="ARBA" id="ARBA00023014"/>
    </source>
</evidence>
<evidence type="ECO:0000259" key="14">
    <source>
        <dbReference type="PROSITE" id="PS51449"/>
    </source>
</evidence>
<protein>
    <recommendedName>
        <fullName evidence="9 12">tRNA-2-methylthio-N(6)-dimethylallyladenosine synthase</fullName>
        <ecNumber evidence="8 12">2.8.4.3</ecNumber>
    </recommendedName>
    <alternativeName>
        <fullName evidence="11 12">(Dimethylallyl)adenosine tRNA methylthiotransferase MiaB</fullName>
    </alternativeName>
    <alternativeName>
        <fullName evidence="10 12">tRNA-i(6)A37 methylthiotransferase</fullName>
    </alternativeName>
</protein>
<dbReference type="InterPro" id="IPR058240">
    <property type="entry name" value="rSAM_sf"/>
</dbReference>
<dbReference type="InterPro" id="IPR006463">
    <property type="entry name" value="MiaB_methiolase"/>
</dbReference>
<feature type="domain" description="MTTase N-terminal" evidence="14">
    <location>
        <begin position="19"/>
        <end position="137"/>
    </location>
</feature>
<dbReference type="Gene3D" id="3.80.30.20">
    <property type="entry name" value="tm_1862 like domain"/>
    <property type="match status" value="1"/>
</dbReference>
<comment type="function">
    <text evidence="1 12">Catalyzes the methylthiolation of N6-(dimethylallyl)adenosine (i(6)A), leading to the formation of 2-methylthio-N6-(dimethylallyl)adenosine (ms(2)i(6)A) at position 37 in tRNAs that read codons beginning with uridine.</text>
</comment>
<dbReference type="EC" id="2.8.4.3" evidence="8 12"/>
<dbReference type="InterPro" id="IPR007197">
    <property type="entry name" value="rSAM"/>
</dbReference>
<keyword evidence="3 12" id="KW-0808">Transferase</keyword>
<dbReference type="EMBL" id="KC246793">
    <property type="protein sequence ID" value="AHF24428.1"/>
    <property type="molecule type" value="Genomic_DNA"/>
</dbReference>
<dbReference type="PROSITE" id="PS51449">
    <property type="entry name" value="MTTASE_N"/>
    <property type="match status" value="1"/>
</dbReference>
<dbReference type="PROSITE" id="PS51918">
    <property type="entry name" value="RADICAL_SAM"/>
    <property type="match status" value="1"/>
</dbReference>
<organism evidence="16">
    <name type="scientific">uncultured bacterium Contig1761</name>
    <dbReference type="NCBI Taxonomy" id="1393505"/>
    <lineage>
        <taxon>Bacteria</taxon>
        <taxon>environmental samples</taxon>
    </lineage>
</organism>
<dbReference type="PANTHER" id="PTHR43020">
    <property type="entry name" value="CDK5 REGULATORY SUBUNIT-ASSOCIATED PROTEIN 1"/>
    <property type="match status" value="1"/>
</dbReference>
<dbReference type="PROSITE" id="PS01278">
    <property type="entry name" value="MTTASE_RADICAL"/>
    <property type="match status" value="1"/>
</dbReference>
<evidence type="ECO:0000256" key="11">
    <source>
        <dbReference type="ARBA" id="ARBA00081141"/>
    </source>
</evidence>
<dbReference type="PANTHER" id="PTHR43020:SF2">
    <property type="entry name" value="MITOCHONDRIAL TRNA METHYLTHIOTRANSFERASE CDK5RAP1"/>
    <property type="match status" value="1"/>
</dbReference>
<dbReference type="InterPro" id="IPR023404">
    <property type="entry name" value="rSAM_horseshoe"/>
</dbReference>
<comment type="similarity">
    <text evidence="12">Belongs to the methylthiotransferase family. MiaB subfamily.</text>
</comment>
<name>W0FI60_9BACT</name>
<evidence type="ECO:0000256" key="8">
    <source>
        <dbReference type="ARBA" id="ARBA00033765"/>
    </source>
</evidence>
<dbReference type="InterPro" id="IPR020612">
    <property type="entry name" value="Methylthiotransferase_CS"/>
</dbReference>
<reference evidence="16" key="1">
    <citation type="journal article" date="2013" name="PLoS ONE">
        <title>Metagenomic insights into the carbohydrate-active enzymes carried by the microorganisms adhering to solid digesta in the rumen of cows.</title>
        <authorList>
            <person name="Wang L."/>
            <person name="Hatem A."/>
            <person name="Catalyurek U.V."/>
            <person name="Morrison M."/>
            <person name="Yu Z."/>
        </authorList>
    </citation>
    <scope>NUCLEOTIDE SEQUENCE</scope>
</reference>
<comment type="catalytic activity">
    <reaction evidence="12">
        <text>N(6)-dimethylallyladenosine(37) in tRNA + (sulfur carrier)-SH + AH2 + 2 S-adenosyl-L-methionine = 2-methylsulfanyl-N(6)-dimethylallyladenosine(37) in tRNA + (sulfur carrier)-H + 5'-deoxyadenosine + L-methionine + A + S-adenosyl-L-homocysteine + 2 H(+)</text>
        <dbReference type="Rhea" id="RHEA:37067"/>
        <dbReference type="Rhea" id="RHEA-COMP:10375"/>
        <dbReference type="Rhea" id="RHEA-COMP:10376"/>
        <dbReference type="Rhea" id="RHEA-COMP:14737"/>
        <dbReference type="Rhea" id="RHEA-COMP:14739"/>
        <dbReference type="ChEBI" id="CHEBI:13193"/>
        <dbReference type="ChEBI" id="CHEBI:15378"/>
        <dbReference type="ChEBI" id="CHEBI:17319"/>
        <dbReference type="ChEBI" id="CHEBI:17499"/>
        <dbReference type="ChEBI" id="CHEBI:29917"/>
        <dbReference type="ChEBI" id="CHEBI:57844"/>
        <dbReference type="ChEBI" id="CHEBI:57856"/>
        <dbReference type="ChEBI" id="CHEBI:59789"/>
        <dbReference type="ChEBI" id="CHEBI:64428"/>
        <dbReference type="ChEBI" id="CHEBI:74415"/>
        <dbReference type="ChEBI" id="CHEBI:74417"/>
        <dbReference type="EC" id="2.8.4.3"/>
    </reaction>
</comment>
<feature type="binding site" evidence="12">
    <location>
        <position position="64"/>
    </location>
    <ligand>
        <name>[4Fe-4S] cluster</name>
        <dbReference type="ChEBI" id="CHEBI:49883"/>
        <label>1</label>
    </ligand>
</feature>
<keyword evidence="2 12" id="KW-0004">4Fe-4S</keyword>
<feature type="binding site" evidence="12">
    <location>
        <position position="180"/>
    </location>
    <ligand>
        <name>[4Fe-4S] cluster</name>
        <dbReference type="ChEBI" id="CHEBI:49883"/>
        <label>2</label>
        <note>4Fe-4S-S-AdoMet</note>
    </ligand>
</feature>
<keyword evidence="12" id="KW-0819">tRNA processing</keyword>
<dbReference type="Pfam" id="PF00919">
    <property type="entry name" value="UPF0004"/>
    <property type="match status" value="1"/>
</dbReference>
<dbReference type="InterPro" id="IPR005839">
    <property type="entry name" value="Methylthiotransferase"/>
</dbReference>
<dbReference type="HAMAP" id="MF_01864">
    <property type="entry name" value="tRNA_metthiotr_MiaB"/>
    <property type="match status" value="1"/>
</dbReference>
<feature type="binding site" evidence="12">
    <location>
        <position position="98"/>
    </location>
    <ligand>
        <name>[4Fe-4S] cluster</name>
        <dbReference type="ChEBI" id="CHEBI:49883"/>
        <label>1</label>
    </ligand>
</feature>
<dbReference type="Pfam" id="PF04055">
    <property type="entry name" value="Radical_SAM"/>
    <property type="match status" value="1"/>
</dbReference>
<proteinExistence type="inferred from homology"/>
<dbReference type="FunFam" id="3.80.30.20:FF:000001">
    <property type="entry name" value="tRNA-2-methylthio-N(6)-dimethylallyladenosine synthase 2"/>
    <property type="match status" value="1"/>
</dbReference>
<comment type="cofactor">
    <cofactor evidence="12">
        <name>[4Fe-4S] cluster</name>
        <dbReference type="ChEBI" id="CHEBI:49883"/>
    </cofactor>
    <text evidence="12">Binds 2 [4Fe-4S] clusters. One cluster is coordinated with 3 cysteines and an exchangeable S-adenosyl-L-methionine.</text>
</comment>
<evidence type="ECO:0000259" key="13">
    <source>
        <dbReference type="PROSITE" id="PS50926"/>
    </source>
</evidence>
<sequence length="454" mass="51264">MERQQTFAEMVRALPHRPKSYHVVTYGCQMNAHDSEKIAGMLESMGMASAPQREEADFVIFNTCCVRENAERRALGNVTWLKEVRKQKPELLIAVCGCMIQEPGMADRILKQYKFIDLAFGTANLHKLPEMMYELLNGGNRVVRVEEKDVIPEGLPVRRLRHDAAYVTIMYGCDNFCSYCIVPYVRGRERSRDPEEIIREAEGLLESGVKEIMLLGQNVNSYGKGLPGDVSFAKLLKRLDDTGIPRIRFMTSHPKDLCDELIDVMASGKHILPQFHLPVQSGNDEILRLMNRHYTRGQYLDRVRKLREAIPGIGLSTDIIVGFPGETEAQFEDTMSLVDEVRYDSAFTFIYSARTGTRAAEMPGRIPEEEATERIKRLIDLQESLQQDTMKRFVGTEEEILVEGLSRRSEQAVSGKGKHGISISVAGSEKDIGTILKCRVTGLKNNTLMGEREA</sequence>
<dbReference type="GO" id="GO:0051539">
    <property type="term" value="F:4 iron, 4 sulfur cluster binding"/>
    <property type="evidence" value="ECO:0007669"/>
    <property type="project" value="UniProtKB-UniRule"/>
</dbReference>
<feature type="domain" description="Radical SAM core" evidence="15">
    <location>
        <begin position="159"/>
        <end position="388"/>
    </location>
</feature>
<dbReference type="PROSITE" id="PS50926">
    <property type="entry name" value="TRAM"/>
    <property type="match status" value="1"/>
</dbReference>
<keyword evidence="5 12" id="KW-0479">Metal-binding</keyword>
<evidence type="ECO:0000256" key="9">
    <source>
        <dbReference type="ARBA" id="ARBA00068570"/>
    </source>
</evidence>
<dbReference type="InterPro" id="IPR006638">
    <property type="entry name" value="Elp3/MiaA/NifB-like_rSAM"/>
</dbReference>
<evidence type="ECO:0000256" key="1">
    <source>
        <dbReference type="ARBA" id="ARBA00003234"/>
    </source>
</evidence>
<evidence type="ECO:0000256" key="12">
    <source>
        <dbReference type="HAMAP-Rule" id="MF_01864"/>
    </source>
</evidence>
<feature type="domain" description="TRAM" evidence="13">
    <location>
        <begin position="391"/>
        <end position="454"/>
    </location>
</feature>
<dbReference type="SFLD" id="SFLDG01061">
    <property type="entry name" value="methylthiotransferase"/>
    <property type="match status" value="1"/>
</dbReference>
<evidence type="ECO:0000256" key="5">
    <source>
        <dbReference type="ARBA" id="ARBA00022723"/>
    </source>
</evidence>
<evidence type="ECO:0000256" key="2">
    <source>
        <dbReference type="ARBA" id="ARBA00022485"/>
    </source>
</evidence>
<dbReference type="NCBIfam" id="TIGR01574">
    <property type="entry name" value="miaB-methiolase"/>
    <property type="match status" value="1"/>
</dbReference>
<dbReference type="Pfam" id="PF01938">
    <property type="entry name" value="TRAM"/>
    <property type="match status" value="1"/>
</dbReference>
<dbReference type="CDD" id="cd01335">
    <property type="entry name" value="Radical_SAM"/>
    <property type="match status" value="1"/>
</dbReference>
<keyword evidence="4 12" id="KW-0949">S-adenosyl-L-methionine</keyword>
<dbReference type="SFLD" id="SFLDS00029">
    <property type="entry name" value="Radical_SAM"/>
    <property type="match status" value="1"/>
</dbReference>
<dbReference type="InterPro" id="IPR013848">
    <property type="entry name" value="Methylthiotransferase_N"/>
</dbReference>
<dbReference type="InterPro" id="IPR002792">
    <property type="entry name" value="TRAM_dom"/>
</dbReference>
<accession>W0FI60</accession>
<dbReference type="AlphaFoldDB" id="W0FI60"/>
<comment type="subunit">
    <text evidence="12">Monomer.</text>
</comment>
<keyword evidence="12" id="KW-0963">Cytoplasm</keyword>
<dbReference type="Gene3D" id="3.40.50.12160">
    <property type="entry name" value="Methylthiotransferase, N-terminal domain"/>
    <property type="match status" value="1"/>
</dbReference>
<feature type="binding site" evidence="12">
    <location>
        <position position="177"/>
    </location>
    <ligand>
        <name>[4Fe-4S] cluster</name>
        <dbReference type="ChEBI" id="CHEBI:49883"/>
        <label>2</label>
        <note>4Fe-4S-S-AdoMet</note>
    </ligand>
</feature>
<keyword evidence="6 12" id="KW-0408">Iron</keyword>
<evidence type="ECO:0000256" key="4">
    <source>
        <dbReference type="ARBA" id="ARBA00022691"/>
    </source>
</evidence>
<evidence type="ECO:0000259" key="15">
    <source>
        <dbReference type="PROSITE" id="PS51918"/>
    </source>
</evidence>
<evidence type="ECO:0000256" key="3">
    <source>
        <dbReference type="ARBA" id="ARBA00022679"/>
    </source>
</evidence>
<dbReference type="GO" id="GO:0046872">
    <property type="term" value="F:metal ion binding"/>
    <property type="evidence" value="ECO:0007669"/>
    <property type="project" value="UniProtKB-KW"/>
</dbReference>
<comment type="subcellular location">
    <subcellularLocation>
        <location evidence="12">Cytoplasm</location>
    </subcellularLocation>
</comment>
<dbReference type="SFLD" id="SFLDF00273">
    <property type="entry name" value="(dimethylallyl)adenosine_tRNA"/>
    <property type="match status" value="1"/>
</dbReference>